<dbReference type="InterPro" id="IPR032675">
    <property type="entry name" value="LRR_dom_sf"/>
</dbReference>
<evidence type="ECO:0000313" key="4">
    <source>
        <dbReference type="Proteomes" id="UP001396334"/>
    </source>
</evidence>
<dbReference type="PANTHER" id="PTHR33463">
    <property type="entry name" value="NB-ARC DOMAIN-CONTAINING PROTEIN-RELATED"/>
    <property type="match status" value="1"/>
</dbReference>
<evidence type="ECO:0000259" key="2">
    <source>
        <dbReference type="Pfam" id="PF23247"/>
    </source>
</evidence>
<feature type="domain" description="Disease resistance protein At4g27190-like leucine-rich repeats" evidence="2">
    <location>
        <begin position="194"/>
        <end position="296"/>
    </location>
</feature>
<name>A0ABR2QVR9_9ROSI</name>
<keyword evidence="4" id="KW-1185">Reference proteome</keyword>
<feature type="domain" description="Disease resistance protein At4g27190-like leucine-rich repeats" evidence="2">
    <location>
        <begin position="619"/>
        <end position="752"/>
    </location>
</feature>
<dbReference type="PANTHER" id="PTHR33463:SF203">
    <property type="entry name" value="AAA+ ATPASE DOMAIN-CONTAINING PROTEIN"/>
    <property type="match status" value="1"/>
</dbReference>
<feature type="domain" description="Disease resistance protein At4g27190-like leucine-rich repeats" evidence="2">
    <location>
        <begin position="1033"/>
        <end position="1093"/>
    </location>
</feature>
<dbReference type="InterPro" id="IPR050905">
    <property type="entry name" value="Plant_NBS-LRR"/>
</dbReference>
<comment type="caution">
    <text evidence="3">The sequence shown here is derived from an EMBL/GenBank/DDBJ whole genome shotgun (WGS) entry which is preliminary data.</text>
</comment>
<protein>
    <recommendedName>
        <fullName evidence="2">Disease resistance protein At4g27190-like leucine-rich repeats domain-containing protein</fullName>
    </recommendedName>
</protein>
<gene>
    <name evidence="3" type="ORF">V6N11_042223</name>
</gene>
<feature type="domain" description="Disease resistance protein At4g27190-like leucine-rich repeats" evidence="2">
    <location>
        <begin position="793"/>
        <end position="890"/>
    </location>
</feature>
<dbReference type="SUPFAM" id="SSF52047">
    <property type="entry name" value="RNI-like"/>
    <property type="match status" value="2"/>
</dbReference>
<sequence length="1094" mass="124595">MIKSRFPLLNDSHEPCKAISFWDIEGKNFPEKLECPKLEFLLLKNIYIKESKGLAAELRKLENLKILDLADSRYSYNIPSDVIRRLSKLEELYLSIEEESTAILPEINLLTSLTTLSIAVSSLHLPKDFRFPELKRYSICITRSGIKRGGKRLQAERSLFVEMFDLNLVSQLLDNIEFLGVSNLEDELLSDQRQKVLVPKILQNLKELRIEHCGNLNVAFQNVEENVEPLLSNLKLLYLQNLPKLSHIWELPIQHVRLEALVKFEISSCPSLKSIFSISLARSLTLLEYLEIRYCGELKQIVTESEGGEEEISLSINSPNTLCFPRLREVHIKECDGLEYIFPTLMAPQGLPQLENIHVHHCRQLKQLVRRTGGTENDVQLQQLQFLKPLTKFSVSGCPLLSDSFVRLKVEEAHFKDVRLSAFKGSLSIQKHLQLTRAIEGHNVIPEANKDGLNGLTSLEVMQCKDFECLVDTTAVDGSTSAFTHLERLSIKDSFGLETLCKGQTPHGFLKNIKELVVEYCYKLRVIFQMDDLPYSGEQNQEKQLSNLQSLKLKYLEELRWILKGSAYSFSLQSLKVVNIEYCNKLEYLFSPSLIQSLVMLEELSITNCYELKTLITELENNDGETESNSSLPTPTLFSRKLKSLYISGCRKLQYALPIHSAKALPALVRVVVSNCDELRQVFSTVKEQNGVEQDGIIHLGNLRHVQLHCLWNLSYFAPENYIFKAPALKTIEVDECPCLMNFVISHVGNQLRFSPARLSSWSDKPEDLPLDRWEALESLVHATQKVNGLCAEFIENNKKLIVKDFKQLQEIFRNGEENQAPSLLSIVEHLRLEDLRELRWIVKVPTHSVSFQSLLVLEITGCKQLKSLFSLSAIQSIRSLQQLKIFSCNELKSVFMELESSDDDNVESSTLYLPNLKSVDISCCHNTEYVFPLALAGGLPCLQKISLINLENLSTFFAENNIVEAPALEILHVKACPRLTSFIIQREPNKSVSLKVLDLQPMSCNRASVPLVHVPPSFEYLTMEQPFQLQGEYSNLEDLKISNMIWLRDICKGPIQSARNLRKLSIASCHGLTYIFPMRLVQNLPQLNYLGIA</sequence>
<organism evidence="3 4">
    <name type="scientific">Hibiscus sabdariffa</name>
    <name type="common">roselle</name>
    <dbReference type="NCBI Taxonomy" id="183260"/>
    <lineage>
        <taxon>Eukaryota</taxon>
        <taxon>Viridiplantae</taxon>
        <taxon>Streptophyta</taxon>
        <taxon>Embryophyta</taxon>
        <taxon>Tracheophyta</taxon>
        <taxon>Spermatophyta</taxon>
        <taxon>Magnoliopsida</taxon>
        <taxon>eudicotyledons</taxon>
        <taxon>Gunneridae</taxon>
        <taxon>Pentapetalae</taxon>
        <taxon>rosids</taxon>
        <taxon>malvids</taxon>
        <taxon>Malvales</taxon>
        <taxon>Malvaceae</taxon>
        <taxon>Malvoideae</taxon>
        <taxon>Hibiscus</taxon>
    </lineage>
</organism>
<dbReference type="Pfam" id="PF23247">
    <property type="entry name" value="LRR_RPS2"/>
    <property type="match status" value="6"/>
</dbReference>
<accession>A0ABR2QVR9</accession>
<dbReference type="Gene3D" id="3.80.10.10">
    <property type="entry name" value="Ribonuclease Inhibitor"/>
    <property type="match status" value="4"/>
</dbReference>
<evidence type="ECO:0000256" key="1">
    <source>
        <dbReference type="ARBA" id="ARBA00022821"/>
    </source>
</evidence>
<dbReference type="EMBL" id="JBBPBN010000030">
    <property type="protein sequence ID" value="KAK9004767.1"/>
    <property type="molecule type" value="Genomic_DNA"/>
</dbReference>
<evidence type="ECO:0000313" key="3">
    <source>
        <dbReference type="EMBL" id="KAK9004767.1"/>
    </source>
</evidence>
<dbReference type="InterPro" id="IPR057135">
    <property type="entry name" value="At4g27190-like_LRR"/>
</dbReference>
<feature type="domain" description="Disease resistance protein At4g27190-like leucine-rich repeats" evidence="2">
    <location>
        <begin position="319"/>
        <end position="363"/>
    </location>
</feature>
<feature type="domain" description="Disease resistance protein At4g27190-like leucine-rich repeats" evidence="2">
    <location>
        <begin position="480"/>
        <end position="609"/>
    </location>
</feature>
<dbReference type="Proteomes" id="UP001396334">
    <property type="component" value="Unassembled WGS sequence"/>
</dbReference>
<dbReference type="SUPFAM" id="SSF52058">
    <property type="entry name" value="L domain-like"/>
    <property type="match status" value="1"/>
</dbReference>
<keyword evidence="1" id="KW-0611">Plant defense</keyword>
<reference evidence="3 4" key="1">
    <citation type="journal article" date="2024" name="G3 (Bethesda)">
        <title>Genome assembly of Hibiscus sabdariffa L. provides insights into metabolisms of medicinal natural products.</title>
        <authorList>
            <person name="Kim T."/>
        </authorList>
    </citation>
    <scope>NUCLEOTIDE SEQUENCE [LARGE SCALE GENOMIC DNA]</scope>
    <source>
        <strain evidence="3">TK-2024</strain>
        <tissue evidence="3">Old leaves</tissue>
    </source>
</reference>
<proteinExistence type="predicted"/>